<keyword evidence="3" id="KW-1185">Reference proteome</keyword>
<reference evidence="2 3" key="1">
    <citation type="submission" date="2019-07" db="EMBL/GenBank/DDBJ databases">
        <title>The pathways for chlorine oxyanion respiration interact through the shared metabolite chlorate.</title>
        <authorList>
            <person name="Barnum T.P."/>
            <person name="Cheng Y."/>
            <person name="Hill K.A."/>
            <person name="Lucas L.N."/>
            <person name="Carlson H.K."/>
            <person name="Coates J.D."/>
        </authorList>
    </citation>
    <scope>NUCLEOTIDE SEQUENCE [LARGE SCALE GENOMIC DNA]</scope>
    <source>
        <strain evidence="2 3">BK-1</strain>
    </source>
</reference>
<dbReference type="EMBL" id="VMNH01000023">
    <property type="protein sequence ID" value="TVO70914.1"/>
    <property type="molecule type" value="Genomic_DNA"/>
</dbReference>
<gene>
    <name evidence="2" type="ORF">FHP88_15785</name>
</gene>
<dbReference type="CDD" id="cd00063">
    <property type="entry name" value="FN3"/>
    <property type="match status" value="1"/>
</dbReference>
<dbReference type="InterPro" id="IPR013783">
    <property type="entry name" value="Ig-like_fold"/>
</dbReference>
<dbReference type="InterPro" id="IPR003961">
    <property type="entry name" value="FN3_dom"/>
</dbReference>
<name>A0A557S0G5_9GAMM</name>
<dbReference type="OrthoDB" id="6336746at2"/>
<dbReference type="InterPro" id="IPR036116">
    <property type="entry name" value="FN3_sf"/>
</dbReference>
<protein>
    <submittedName>
        <fullName evidence="2">Uncharacterized protein</fullName>
    </submittedName>
</protein>
<feature type="transmembrane region" description="Helical" evidence="1">
    <location>
        <begin position="49"/>
        <end position="80"/>
    </location>
</feature>
<sequence length="950" mass="103878">MWFWLRLPMAQPWLSVRAFTPLHQVKRALLQWHAMPGVTPGRWVDMPTAIAGAIISAVGATGIVASLITAAVNIGFSLVMGAIFKPKQPKGGGGFTAEATDRTVVVRSPISPHRIIYGEAQVSGTLAFADVTGSDPKYLHMVIVLSGREVEEIGTVYFNDIPETDSRWSGHIRINRHLGSPDQLADSDLVAESALWTSNHRLRGRAYIYVRLKQSRDVFPTGIPNIKAVLKGHQVYDPRTTLTVYSTNAALCALDYLRWEYGFGALSSEIDNDSWIANANACDELVTIDAEGTTQQRYTCNGTFTLDRSPLDVLEELKSTFAGAAVWSMGTWQGHAGVAIAPTGAIDEDDLRGSIKYRYKPGRAKQFNAVRGTFVNPDDHWQPTDFTPVTNSYYEGLDGGQRIYEDIALDFCTDPIEAQRNAKIALEVHRQSLTATLPMMLGAGLKYRPWQVVPITIGPLGWSAKPFLILDWKLVEEDGGLGVDLLVQEYSAECFDWNFGEATTRDLTPNTNLLDPSIILPPTGIQLVSGTTELLVGGDGTVISRLRVDWINPSDATVQQVDIQYKRTVDTGWTSVNPARSGETTAWISPVLDGERYDVRLRSVNSWGVRSAWEYAYNHLVLGKSLDPSDVSQFFVDRQPDGTRQFSWLPVTDADLAGYLIRYRLGTGWDWDDMSPLHEGLLMASPWETNQLAAGTYTVGIKAIDRSGNESVNARIIQSTLGDPRIKNALAYEGAHLQGWPGTKTNCAADNAGGTLTALGNYTWDDLTTWDAWASWAQNPYTQIIYEHLKLDLGASVAFNPLITANASATPVIEISTSVDDIAWTSWSVPAGQVTARYLKVRVTVNQAASEIPQIQTLVIIAGGESLEEDINDQATSGWAGSAAAGRTVPLQKTYATITSVQVALQNVGPGWSWEVLSKSTAGPVIRIYDNNDTPADATVDVVIKGVPNN</sequence>
<keyword evidence="1" id="KW-1133">Transmembrane helix</keyword>
<accession>A0A557S0G5</accession>
<evidence type="ECO:0000256" key="1">
    <source>
        <dbReference type="SAM" id="Phobius"/>
    </source>
</evidence>
<dbReference type="SUPFAM" id="SSF49265">
    <property type="entry name" value="Fibronectin type III"/>
    <property type="match status" value="1"/>
</dbReference>
<keyword evidence="1" id="KW-0472">Membrane</keyword>
<evidence type="ECO:0000313" key="3">
    <source>
        <dbReference type="Proteomes" id="UP000316649"/>
    </source>
</evidence>
<dbReference type="Proteomes" id="UP000316649">
    <property type="component" value="Unassembled WGS sequence"/>
</dbReference>
<comment type="caution">
    <text evidence="2">The sequence shown here is derived from an EMBL/GenBank/DDBJ whole genome shotgun (WGS) entry which is preliminary data.</text>
</comment>
<organism evidence="2 3">
    <name type="scientific">Sedimenticola selenatireducens</name>
    <dbReference type="NCBI Taxonomy" id="191960"/>
    <lineage>
        <taxon>Bacteria</taxon>
        <taxon>Pseudomonadati</taxon>
        <taxon>Pseudomonadota</taxon>
        <taxon>Gammaproteobacteria</taxon>
        <taxon>Chromatiales</taxon>
        <taxon>Sedimenticolaceae</taxon>
        <taxon>Sedimenticola</taxon>
    </lineage>
</organism>
<keyword evidence="1" id="KW-0812">Transmembrane</keyword>
<dbReference type="Gene3D" id="2.60.40.10">
    <property type="entry name" value="Immunoglobulins"/>
    <property type="match status" value="2"/>
</dbReference>
<dbReference type="AlphaFoldDB" id="A0A557S0G5"/>
<evidence type="ECO:0000313" key="2">
    <source>
        <dbReference type="EMBL" id="TVO70914.1"/>
    </source>
</evidence>
<proteinExistence type="predicted"/>